<feature type="transmembrane region" description="Helical" evidence="8">
    <location>
        <begin position="201"/>
        <end position="222"/>
    </location>
</feature>
<keyword evidence="4 8" id="KW-0812">Transmembrane</keyword>
<dbReference type="PATRIC" id="fig|1189621.3.peg.2987"/>
<dbReference type="InterPro" id="IPR000715">
    <property type="entry name" value="Glycosyl_transferase_4"/>
</dbReference>
<feature type="binding site" evidence="7">
    <location>
        <position position="90"/>
    </location>
    <ligand>
        <name>Mg(2+)</name>
        <dbReference type="ChEBI" id="CHEBI:18420"/>
    </ligand>
</feature>
<keyword evidence="6 8" id="KW-0472">Membrane</keyword>
<evidence type="ECO:0000256" key="6">
    <source>
        <dbReference type="ARBA" id="ARBA00023136"/>
    </source>
</evidence>
<keyword evidence="5 8" id="KW-1133">Transmembrane helix</keyword>
<dbReference type="RefSeq" id="WP_009056098.1">
    <property type="nucleotide sequence ID" value="NZ_AJYA01000034.1"/>
</dbReference>
<organism evidence="9 10">
    <name type="scientific">Nitritalea halalkaliphila LW7</name>
    <dbReference type="NCBI Taxonomy" id="1189621"/>
    <lineage>
        <taxon>Bacteria</taxon>
        <taxon>Pseudomonadati</taxon>
        <taxon>Bacteroidota</taxon>
        <taxon>Cytophagia</taxon>
        <taxon>Cytophagales</taxon>
        <taxon>Cyclobacteriaceae</taxon>
        <taxon>Nitritalea</taxon>
    </lineage>
</organism>
<feature type="binding site" evidence="7">
    <location>
        <position position="30"/>
    </location>
    <ligand>
        <name>Mg(2+)</name>
        <dbReference type="ChEBI" id="CHEBI:18420"/>
    </ligand>
</feature>
<comment type="caution">
    <text evidence="9">The sequence shown here is derived from an EMBL/GenBank/DDBJ whole genome shotgun (WGS) entry which is preliminary data.</text>
</comment>
<dbReference type="PANTHER" id="PTHR22926">
    <property type="entry name" value="PHOSPHO-N-ACETYLMURAMOYL-PENTAPEPTIDE-TRANSFERASE"/>
    <property type="match status" value="1"/>
</dbReference>
<feature type="transmembrane region" description="Helical" evidence="8">
    <location>
        <begin position="38"/>
        <end position="56"/>
    </location>
</feature>
<feature type="transmembrane region" description="Helical" evidence="8">
    <location>
        <begin position="13"/>
        <end position="31"/>
    </location>
</feature>
<keyword evidence="7" id="KW-0479">Metal-binding</keyword>
<evidence type="ECO:0000313" key="10">
    <source>
        <dbReference type="Proteomes" id="UP000005551"/>
    </source>
</evidence>
<dbReference type="GO" id="GO:0044038">
    <property type="term" value="P:cell wall macromolecule biosynthetic process"/>
    <property type="evidence" value="ECO:0007669"/>
    <property type="project" value="TreeGrafter"/>
</dbReference>
<keyword evidence="2" id="KW-1003">Cell membrane</keyword>
<dbReference type="GO" id="GO:0005886">
    <property type="term" value="C:plasma membrane"/>
    <property type="evidence" value="ECO:0007669"/>
    <property type="project" value="UniProtKB-SubCell"/>
</dbReference>
<evidence type="ECO:0000313" key="9">
    <source>
        <dbReference type="EMBL" id="EIM75099.1"/>
    </source>
</evidence>
<evidence type="ECO:0000256" key="1">
    <source>
        <dbReference type="ARBA" id="ARBA00004651"/>
    </source>
</evidence>
<dbReference type="STRING" id="1189621.A3SI_14344"/>
<dbReference type="Proteomes" id="UP000005551">
    <property type="component" value="Unassembled WGS sequence"/>
</dbReference>
<dbReference type="OrthoDB" id="9783652at2"/>
<dbReference type="GO" id="GO:0046872">
    <property type="term" value="F:metal ion binding"/>
    <property type="evidence" value="ECO:0007669"/>
    <property type="project" value="UniProtKB-KW"/>
</dbReference>
<dbReference type="Pfam" id="PF00953">
    <property type="entry name" value="Glycos_transf_4"/>
    <property type="match status" value="1"/>
</dbReference>
<gene>
    <name evidence="9" type="ORF">A3SI_14344</name>
</gene>
<evidence type="ECO:0000256" key="8">
    <source>
        <dbReference type="SAM" id="Phobius"/>
    </source>
</evidence>
<keyword evidence="10" id="KW-1185">Reference proteome</keyword>
<dbReference type="GO" id="GO:0071555">
    <property type="term" value="P:cell wall organization"/>
    <property type="evidence" value="ECO:0007669"/>
    <property type="project" value="TreeGrafter"/>
</dbReference>
<feature type="transmembrane region" description="Helical" evidence="8">
    <location>
        <begin position="176"/>
        <end position="195"/>
    </location>
</feature>
<comment type="cofactor">
    <cofactor evidence="7">
        <name>Mg(2+)</name>
        <dbReference type="ChEBI" id="CHEBI:18420"/>
    </cofactor>
</comment>
<evidence type="ECO:0000256" key="7">
    <source>
        <dbReference type="PIRSR" id="PIRSR600715-1"/>
    </source>
</evidence>
<dbReference type="PANTHER" id="PTHR22926:SF3">
    <property type="entry name" value="UNDECAPRENYL-PHOSPHATE ALPHA-N-ACETYLGLUCOSAMINYL 1-PHOSPHATE TRANSFERASE"/>
    <property type="match status" value="1"/>
</dbReference>
<evidence type="ECO:0000256" key="5">
    <source>
        <dbReference type="ARBA" id="ARBA00022989"/>
    </source>
</evidence>
<feature type="transmembrane region" description="Helical" evidence="8">
    <location>
        <begin position="126"/>
        <end position="145"/>
    </location>
</feature>
<dbReference type="AlphaFoldDB" id="I5BZU7"/>
<evidence type="ECO:0000256" key="4">
    <source>
        <dbReference type="ARBA" id="ARBA00022692"/>
    </source>
</evidence>
<dbReference type="GO" id="GO:0016780">
    <property type="term" value="F:phosphotransferase activity, for other substituted phosphate groups"/>
    <property type="evidence" value="ECO:0007669"/>
    <property type="project" value="InterPro"/>
</dbReference>
<feature type="transmembrane region" description="Helical" evidence="8">
    <location>
        <begin position="86"/>
        <end position="106"/>
    </location>
</feature>
<keyword evidence="3 9" id="KW-0808">Transferase</keyword>
<dbReference type="GO" id="GO:0009103">
    <property type="term" value="P:lipopolysaccharide biosynthetic process"/>
    <property type="evidence" value="ECO:0007669"/>
    <property type="project" value="TreeGrafter"/>
</dbReference>
<accession>I5BZU7</accession>
<proteinExistence type="predicted"/>
<protein>
    <submittedName>
        <fullName evidence="9">Glycosyl transferase family protein</fullName>
    </submittedName>
</protein>
<sequence length="255" mass="29016">MVFFGIQEISHEIGVLVTILFLLGVTNAFNFIDGCDGLAATIALIIMTFLTVWFFQINEWKYAMLCLSIAGSLLGFLIYNWHPAKIFMGDTGSLSVGFIIAVLVIVFVKKNGALSPWDYYRFNSPFATSFSLLLLPLFDTLRVFYRRIKRRQSPFLADKSHIHHFLMRSGIKSDRVVFILGLSKIGFIILALIGAKKSEYLMLPALMMLTLLLTFIMEEYTVRRVRLTSKKKPQSLNQVIQKVNRGKLTSTKVLE</sequence>
<dbReference type="CDD" id="cd06853">
    <property type="entry name" value="GT_WecA_like"/>
    <property type="match status" value="1"/>
</dbReference>
<comment type="subcellular location">
    <subcellularLocation>
        <location evidence="1">Cell membrane</location>
        <topology evidence="1">Multi-pass membrane protein</topology>
    </subcellularLocation>
</comment>
<dbReference type="EMBL" id="AJYA01000034">
    <property type="protein sequence ID" value="EIM75099.1"/>
    <property type="molecule type" value="Genomic_DNA"/>
</dbReference>
<keyword evidence="7" id="KW-0460">Magnesium</keyword>
<feature type="transmembrane region" description="Helical" evidence="8">
    <location>
        <begin position="62"/>
        <end position="79"/>
    </location>
</feature>
<evidence type="ECO:0000256" key="3">
    <source>
        <dbReference type="ARBA" id="ARBA00022679"/>
    </source>
</evidence>
<evidence type="ECO:0000256" key="2">
    <source>
        <dbReference type="ARBA" id="ARBA00022475"/>
    </source>
</evidence>
<reference evidence="9 10" key="1">
    <citation type="submission" date="2012-05" db="EMBL/GenBank/DDBJ databases">
        <title>Genome sequence of Nitritalea halalkaliphila LW7.</title>
        <authorList>
            <person name="Jangir P.K."/>
            <person name="Singh A."/>
            <person name="Shivaji S."/>
            <person name="Sharma R."/>
        </authorList>
    </citation>
    <scope>NUCLEOTIDE SEQUENCE [LARGE SCALE GENOMIC DNA]</scope>
    <source>
        <strain evidence="9 10">LW7</strain>
    </source>
</reference>
<name>I5BZU7_9BACT</name>